<proteinExistence type="predicted"/>
<comment type="caution">
    <text evidence="1">The sequence shown here is derived from an EMBL/GenBank/DDBJ whole genome shotgun (WGS) entry which is preliminary data.</text>
</comment>
<gene>
    <name evidence="1" type="ORF">FH607_009135</name>
</gene>
<dbReference type="AlphaFoldDB" id="A0A5N6AE02"/>
<dbReference type="OrthoDB" id="4198058at2"/>
<keyword evidence="2" id="KW-1185">Reference proteome</keyword>
<accession>A0A5N6AE02</accession>
<protein>
    <recommendedName>
        <fullName evidence="3">Phage gp6-like head-tail connector protein</fullName>
    </recommendedName>
</protein>
<organism evidence="1 2">
    <name type="scientific">Streptomyces mimosae</name>
    <dbReference type="NCBI Taxonomy" id="2586635"/>
    <lineage>
        <taxon>Bacteria</taxon>
        <taxon>Bacillati</taxon>
        <taxon>Actinomycetota</taxon>
        <taxon>Actinomycetes</taxon>
        <taxon>Kitasatosporales</taxon>
        <taxon>Streptomycetaceae</taxon>
        <taxon>Streptomyces</taxon>
    </lineage>
</organism>
<evidence type="ECO:0008006" key="3">
    <source>
        <dbReference type="Google" id="ProtNLM"/>
    </source>
</evidence>
<evidence type="ECO:0000313" key="1">
    <source>
        <dbReference type="EMBL" id="KAB8167057.1"/>
    </source>
</evidence>
<dbReference type="RefSeq" id="WP_139667243.1">
    <property type="nucleotide sequence ID" value="NZ_VDLY02000005.1"/>
</dbReference>
<sequence length="191" mass="20260">MADPWITPEELRAHLRLPTIDAEAAGEVIAAAQATIRAETDQHLDLVADAEVELTGAGAAVLVLPERPITAVTTVTVDGAVLDPADYRWARHGILTHLTGVWPLDSAVTVVCTHGWNPIPEAVRLVCRQIAGRAYLAPPAAGGSGLYQAESLGDRSVTYARDSAGNPITGQAPTEYERVLLAPYARGPRSR</sequence>
<evidence type="ECO:0000313" key="2">
    <source>
        <dbReference type="Proteomes" id="UP000314251"/>
    </source>
</evidence>
<dbReference type="Proteomes" id="UP000314251">
    <property type="component" value="Unassembled WGS sequence"/>
</dbReference>
<reference evidence="1" key="1">
    <citation type="submission" date="2019-10" db="EMBL/GenBank/DDBJ databases">
        <title>Nonomuraea sp. nov., isolated from Phyllanthus amarus.</title>
        <authorList>
            <person name="Klykleung N."/>
            <person name="Tanasupawat S."/>
        </authorList>
    </citation>
    <scope>NUCLEOTIDE SEQUENCE [LARGE SCALE GENOMIC DNA]</scope>
    <source>
        <strain evidence="1">3MP-10</strain>
    </source>
</reference>
<dbReference type="EMBL" id="VDLY02000005">
    <property type="protein sequence ID" value="KAB8167057.1"/>
    <property type="molecule type" value="Genomic_DNA"/>
</dbReference>
<name>A0A5N6AE02_9ACTN</name>